<protein>
    <submittedName>
        <fullName evidence="1">Uncharacterized protein</fullName>
    </submittedName>
</protein>
<keyword evidence="2" id="KW-1185">Reference proteome</keyword>
<evidence type="ECO:0000313" key="1">
    <source>
        <dbReference type="EMBL" id="MFD0983326.1"/>
    </source>
</evidence>
<organism evidence="1 2">
    <name type="scientific">Flavobacterium myungsuense</name>
    <dbReference type="NCBI Taxonomy" id="651823"/>
    <lineage>
        <taxon>Bacteria</taxon>
        <taxon>Pseudomonadati</taxon>
        <taxon>Bacteroidota</taxon>
        <taxon>Flavobacteriia</taxon>
        <taxon>Flavobacteriales</taxon>
        <taxon>Flavobacteriaceae</taxon>
        <taxon>Flavobacterium</taxon>
    </lineage>
</organism>
<dbReference type="EMBL" id="JBHTIZ010000005">
    <property type="protein sequence ID" value="MFD0983326.1"/>
    <property type="molecule type" value="Genomic_DNA"/>
</dbReference>
<dbReference type="RefSeq" id="WP_379752877.1">
    <property type="nucleotide sequence ID" value="NZ_JBHSYB010000002.1"/>
</dbReference>
<accession>A0ABW3IZ48</accession>
<proteinExistence type="predicted"/>
<sequence>MKKKKFHLHTTFLKYLLEKYESQELPDEETNVSNKNLEDEFDEIINGKEIKKDEVQDEIEDDEDDENIENLVREYQLLEKIHKLKSNGRVYKRK</sequence>
<comment type="caution">
    <text evidence="1">The sequence shown here is derived from an EMBL/GenBank/DDBJ whole genome shotgun (WGS) entry which is preliminary data.</text>
</comment>
<gene>
    <name evidence="1" type="ORF">ACFQ0S_02440</name>
</gene>
<name>A0ABW3IZ48_9FLAO</name>
<reference evidence="2" key="1">
    <citation type="journal article" date="2019" name="Int. J. Syst. Evol. Microbiol.">
        <title>The Global Catalogue of Microorganisms (GCM) 10K type strain sequencing project: providing services to taxonomists for standard genome sequencing and annotation.</title>
        <authorList>
            <consortium name="The Broad Institute Genomics Platform"/>
            <consortium name="The Broad Institute Genome Sequencing Center for Infectious Disease"/>
            <person name="Wu L."/>
            <person name="Ma J."/>
        </authorList>
    </citation>
    <scope>NUCLEOTIDE SEQUENCE [LARGE SCALE GENOMIC DNA]</scope>
    <source>
        <strain evidence="2">CECT 7649</strain>
    </source>
</reference>
<evidence type="ECO:0000313" key="2">
    <source>
        <dbReference type="Proteomes" id="UP001597051"/>
    </source>
</evidence>
<dbReference type="Proteomes" id="UP001597051">
    <property type="component" value="Unassembled WGS sequence"/>
</dbReference>